<evidence type="ECO:0000313" key="1">
    <source>
        <dbReference type="EMBL" id="ROK31112.1"/>
    </source>
</evidence>
<organism evidence="1 2">
    <name type="scientific">Anabarilius grahami</name>
    <name type="common">Kanglang fish</name>
    <name type="synonym">Barilius grahami</name>
    <dbReference type="NCBI Taxonomy" id="495550"/>
    <lineage>
        <taxon>Eukaryota</taxon>
        <taxon>Metazoa</taxon>
        <taxon>Chordata</taxon>
        <taxon>Craniata</taxon>
        <taxon>Vertebrata</taxon>
        <taxon>Euteleostomi</taxon>
        <taxon>Actinopterygii</taxon>
        <taxon>Neopterygii</taxon>
        <taxon>Teleostei</taxon>
        <taxon>Ostariophysi</taxon>
        <taxon>Cypriniformes</taxon>
        <taxon>Xenocyprididae</taxon>
        <taxon>Xenocypridinae</taxon>
        <taxon>Xenocypridinae incertae sedis</taxon>
        <taxon>Anabarilius</taxon>
    </lineage>
</organism>
<gene>
    <name evidence="1" type="ORF">DPX16_4063</name>
</gene>
<proteinExistence type="predicted"/>
<comment type="caution">
    <text evidence="1">The sequence shown here is derived from an EMBL/GenBank/DDBJ whole genome shotgun (WGS) entry which is preliminary data.</text>
</comment>
<dbReference type="Proteomes" id="UP000281406">
    <property type="component" value="Unassembled WGS sequence"/>
</dbReference>
<protein>
    <submittedName>
        <fullName evidence="1">Uncharacterized protein</fullName>
    </submittedName>
</protein>
<dbReference type="EMBL" id="RJVU01057277">
    <property type="protein sequence ID" value="ROK31112.1"/>
    <property type="molecule type" value="Genomic_DNA"/>
</dbReference>
<reference evidence="1 2" key="1">
    <citation type="submission" date="2018-10" db="EMBL/GenBank/DDBJ databases">
        <title>Genome assembly for a Yunnan-Guizhou Plateau 3E fish, Anabarilius grahami (Regan), and its evolutionary and genetic applications.</title>
        <authorList>
            <person name="Jiang W."/>
        </authorList>
    </citation>
    <scope>NUCLEOTIDE SEQUENCE [LARGE SCALE GENOMIC DNA]</scope>
    <source>
        <strain evidence="1">AG-KIZ</strain>
        <tissue evidence="1">Muscle</tissue>
    </source>
</reference>
<accession>A0A3N0Y003</accession>
<evidence type="ECO:0000313" key="2">
    <source>
        <dbReference type="Proteomes" id="UP000281406"/>
    </source>
</evidence>
<sequence>MRSTALLPFMKRQLSTDPHPRTASQLFLLQKILSLHDETTTLDQNKEIRAGRSVLPTLFTVSIIAGQRFTCQQSTRTECGVRKKKLQKTLFYRSCT</sequence>
<keyword evidence="2" id="KW-1185">Reference proteome</keyword>
<name>A0A3N0Y003_ANAGA</name>
<dbReference type="AlphaFoldDB" id="A0A3N0Y003"/>